<evidence type="ECO:0000313" key="1">
    <source>
        <dbReference type="EMBL" id="MCJ2184167.1"/>
    </source>
</evidence>
<keyword evidence="2" id="KW-1185">Reference proteome</keyword>
<name>A0ABT0BGH2_9SPHN</name>
<dbReference type="RefSeq" id="WP_244022732.1">
    <property type="nucleotide sequence ID" value="NZ_JALHLF010000081.1"/>
</dbReference>
<protein>
    <submittedName>
        <fullName evidence="1">Uncharacterized protein</fullName>
    </submittedName>
</protein>
<reference evidence="1" key="1">
    <citation type="submission" date="2022-03" db="EMBL/GenBank/DDBJ databases">
        <title>Identification of a novel bacterium isolated from mangrove sediments.</title>
        <authorList>
            <person name="Pan X."/>
        </authorList>
    </citation>
    <scope>NUCLEOTIDE SEQUENCE</scope>
    <source>
        <strain evidence="1">B1949</strain>
    </source>
</reference>
<accession>A0ABT0BGH2</accession>
<gene>
    <name evidence="1" type="ORF">MTR62_15920</name>
</gene>
<dbReference type="EMBL" id="JALHLF010000081">
    <property type="protein sequence ID" value="MCJ2184167.1"/>
    <property type="molecule type" value="Genomic_DNA"/>
</dbReference>
<proteinExistence type="predicted"/>
<sequence length="87" mass="9372">MTRSTSPDGLVDEADRNGSGLALTLKGDRVLLLDELGYKVEAAPGRRATRLARGLYWITGLTCATDPAFAPRQPDAVLLQQTLNLAF</sequence>
<dbReference type="Proteomes" id="UP001162881">
    <property type="component" value="Unassembled WGS sequence"/>
</dbReference>
<evidence type="ECO:0000313" key="2">
    <source>
        <dbReference type="Proteomes" id="UP001162881"/>
    </source>
</evidence>
<comment type="caution">
    <text evidence="1">The sequence shown here is derived from an EMBL/GenBank/DDBJ whole genome shotgun (WGS) entry which is preliminary data.</text>
</comment>
<organism evidence="1 2">
    <name type="scientific">Novosphingobium organovorum</name>
    <dbReference type="NCBI Taxonomy" id="2930092"/>
    <lineage>
        <taxon>Bacteria</taxon>
        <taxon>Pseudomonadati</taxon>
        <taxon>Pseudomonadota</taxon>
        <taxon>Alphaproteobacteria</taxon>
        <taxon>Sphingomonadales</taxon>
        <taxon>Sphingomonadaceae</taxon>
        <taxon>Novosphingobium</taxon>
    </lineage>
</organism>